<sequence>MLLGKKRKLGRQIGELTEGEKLKLTEKIEDKDLLLFLGLTNDANPLYIQQDYASQTPYKKPIVPSVMLTGIITSAITKFLPGPGSHVLKQEIEFVKPVYHYATVEFLFEVAHVDREAHTVTVKVKGTDENEQTVIKAAILVAPPHGNES</sequence>
<dbReference type="SUPFAM" id="SSF54637">
    <property type="entry name" value="Thioesterase/thiol ester dehydrase-isomerase"/>
    <property type="match status" value="1"/>
</dbReference>
<dbReference type="PANTHER" id="PTHR43664">
    <property type="entry name" value="MONOAMINE OXIDASE-RELATED"/>
    <property type="match status" value="1"/>
</dbReference>
<dbReference type="InterPro" id="IPR029069">
    <property type="entry name" value="HotDog_dom_sf"/>
</dbReference>
<dbReference type="RefSeq" id="WP_205179019.1">
    <property type="nucleotide sequence ID" value="NZ_JAFBFH010000009.1"/>
</dbReference>
<dbReference type="Gene3D" id="3.10.129.10">
    <property type="entry name" value="Hotdog Thioesterase"/>
    <property type="match status" value="1"/>
</dbReference>
<dbReference type="PANTHER" id="PTHR43664:SF1">
    <property type="entry name" value="BETA-METHYLMALYL-COA DEHYDRATASE"/>
    <property type="match status" value="1"/>
</dbReference>
<dbReference type="Pfam" id="PF01575">
    <property type="entry name" value="MaoC_dehydratas"/>
    <property type="match status" value="1"/>
</dbReference>
<keyword evidence="3" id="KW-1185">Reference proteome</keyword>
<gene>
    <name evidence="2" type="ORF">JOC94_001778</name>
</gene>
<dbReference type="Proteomes" id="UP000823485">
    <property type="component" value="Unassembled WGS sequence"/>
</dbReference>
<dbReference type="InterPro" id="IPR052342">
    <property type="entry name" value="MCH/BMMD"/>
</dbReference>
<feature type="domain" description="MaoC-like" evidence="1">
    <location>
        <begin position="24"/>
        <end position="124"/>
    </location>
</feature>
<evidence type="ECO:0000259" key="1">
    <source>
        <dbReference type="Pfam" id="PF01575"/>
    </source>
</evidence>
<dbReference type="EMBL" id="JAFBFH010000009">
    <property type="protein sequence ID" value="MBM7714806.1"/>
    <property type="molecule type" value="Genomic_DNA"/>
</dbReference>
<organism evidence="2 3">
    <name type="scientific">Siminovitchia thermophila</name>
    <dbReference type="NCBI Taxonomy" id="1245522"/>
    <lineage>
        <taxon>Bacteria</taxon>
        <taxon>Bacillati</taxon>
        <taxon>Bacillota</taxon>
        <taxon>Bacilli</taxon>
        <taxon>Bacillales</taxon>
        <taxon>Bacillaceae</taxon>
        <taxon>Siminovitchia</taxon>
    </lineage>
</organism>
<protein>
    <submittedName>
        <fullName evidence="2">Acyl dehydratase</fullName>
    </submittedName>
</protein>
<evidence type="ECO:0000313" key="3">
    <source>
        <dbReference type="Proteomes" id="UP000823485"/>
    </source>
</evidence>
<comment type="caution">
    <text evidence="2">The sequence shown here is derived from an EMBL/GenBank/DDBJ whole genome shotgun (WGS) entry which is preliminary data.</text>
</comment>
<proteinExistence type="predicted"/>
<evidence type="ECO:0000313" key="2">
    <source>
        <dbReference type="EMBL" id="MBM7714806.1"/>
    </source>
</evidence>
<accession>A0ABS2R578</accession>
<dbReference type="InterPro" id="IPR002539">
    <property type="entry name" value="MaoC-like_dom"/>
</dbReference>
<reference evidence="2 3" key="1">
    <citation type="submission" date="2021-01" db="EMBL/GenBank/DDBJ databases">
        <title>Genomic Encyclopedia of Type Strains, Phase IV (KMG-IV): sequencing the most valuable type-strain genomes for metagenomic binning, comparative biology and taxonomic classification.</title>
        <authorList>
            <person name="Goeker M."/>
        </authorList>
    </citation>
    <scope>NUCLEOTIDE SEQUENCE [LARGE SCALE GENOMIC DNA]</scope>
    <source>
        <strain evidence="2 3">DSM 105453</strain>
    </source>
</reference>
<name>A0ABS2R578_9BACI</name>